<dbReference type="PIRSF" id="PIRSF010312">
    <property type="entry name" value="Sulphur_oxidation_SoxY"/>
    <property type="match status" value="1"/>
</dbReference>
<dbReference type="AlphaFoldDB" id="A0A3B1AKS3"/>
<dbReference type="NCBIfam" id="TIGR01409">
    <property type="entry name" value="TAT_signal_seq"/>
    <property type="match status" value="1"/>
</dbReference>
<name>A0A3B1AKS3_9ZZZZ</name>
<proteinExistence type="predicted"/>
<feature type="domain" description="Ig-like SoxY" evidence="1">
    <location>
        <begin position="53"/>
        <end position="154"/>
    </location>
</feature>
<dbReference type="InterPro" id="IPR032711">
    <property type="entry name" value="SoxY"/>
</dbReference>
<dbReference type="Gene3D" id="2.60.40.2470">
    <property type="entry name" value="SoxY domain"/>
    <property type="match status" value="1"/>
</dbReference>
<dbReference type="Pfam" id="PF13501">
    <property type="entry name" value="SoxY"/>
    <property type="match status" value="1"/>
</dbReference>
<dbReference type="InterPro" id="IPR038162">
    <property type="entry name" value="SoxY_sf"/>
</dbReference>
<protein>
    <submittedName>
        <fullName evidence="2">Sulfur oxidation protein SoxY</fullName>
    </submittedName>
</protein>
<organism evidence="2">
    <name type="scientific">hydrothermal vent metagenome</name>
    <dbReference type="NCBI Taxonomy" id="652676"/>
    <lineage>
        <taxon>unclassified sequences</taxon>
        <taxon>metagenomes</taxon>
        <taxon>ecological metagenomes</taxon>
    </lineage>
</organism>
<dbReference type="InterPro" id="IPR019546">
    <property type="entry name" value="TAT_signal_bac_arc"/>
</dbReference>
<dbReference type="EMBL" id="UOFS01000044">
    <property type="protein sequence ID" value="VAX00464.1"/>
    <property type="molecule type" value="Genomic_DNA"/>
</dbReference>
<evidence type="ECO:0000313" key="2">
    <source>
        <dbReference type="EMBL" id="VAX00464.1"/>
    </source>
</evidence>
<reference evidence="2" key="1">
    <citation type="submission" date="2018-06" db="EMBL/GenBank/DDBJ databases">
        <authorList>
            <person name="Zhirakovskaya E."/>
        </authorList>
    </citation>
    <scope>NUCLEOTIDE SEQUENCE</scope>
</reference>
<sequence length="156" mass="15887">MNQTRRNFLRTGMAAGTVAIAAGAGLLTPGSVLAAWPKSAFAEKKLDKAINLLTGSSDLTESTKIKIDAPDIAENGAVVSVTVESSLANIESISVLVPANASPLCASYALSKQSDGIITGRIKMAKSSDIVAVIKADGKLHTSKKSVKVTMGGCGG</sequence>
<dbReference type="NCBIfam" id="TIGR04488">
    <property type="entry name" value="SoxY_true_GGCGG"/>
    <property type="match status" value="1"/>
</dbReference>
<accession>A0A3B1AKS3</accession>
<dbReference type="InterPro" id="IPR006311">
    <property type="entry name" value="TAT_signal"/>
</dbReference>
<evidence type="ECO:0000259" key="1">
    <source>
        <dbReference type="Pfam" id="PF13501"/>
    </source>
</evidence>
<gene>
    <name evidence="2" type="ORF">MNBD_GAMMA22-2940</name>
</gene>
<dbReference type="PROSITE" id="PS51318">
    <property type="entry name" value="TAT"/>
    <property type="match status" value="1"/>
</dbReference>
<dbReference type="InterPro" id="IPR016568">
    <property type="entry name" value="Sulphur_oxidation_SoxY"/>
</dbReference>